<proteinExistence type="predicted"/>
<accession>A0A0J1G4Y3</accession>
<dbReference type="Proteomes" id="UP000035963">
    <property type="component" value="Unassembled WGS sequence"/>
</dbReference>
<name>A0A0J1G4Y3_9BURK</name>
<dbReference type="RefSeq" id="WP_047845542.1">
    <property type="nucleotide sequence ID" value="NZ_AEJF01000043.1"/>
</dbReference>
<reference evidence="1 2" key="1">
    <citation type="journal article" date="2015" name="Genome Announc.">
        <title>Draft Genome Sequence of Burkholderia sp. Strain PML1(12), an Ectomycorrhizosphere-Inhabiting Bacterium with Effective Mineral-Weathering Ability.</title>
        <authorList>
            <person name="Uroz S."/>
            <person name="Oger P."/>
        </authorList>
    </citation>
    <scope>NUCLEOTIDE SEQUENCE [LARGE SCALE GENOMIC DNA]</scope>
    <source>
        <strain evidence="2">PML1(12)</strain>
    </source>
</reference>
<dbReference type="PATRIC" id="fig|908627.4.peg.1152"/>
<gene>
    <name evidence="1" type="ORF">EOS_05225</name>
</gene>
<keyword evidence="2" id="KW-1185">Reference proteome</keyword>
<evidence type="ECO:0000313" key="2">
    <source>
        <dbReference type="Proteomes" id="UP000035963"/>
    </source>
</evidence>
<dbReference type="AlphaFoldDB" id="A0A0J1G4Y3"/>
<evidence type="ECO:0000313" key="1">
    <source>
        <dbReference type="EMBL" id="KLU27258.1"/>
    </source>
</evidence>
<dbReference type="EMBL" id="AEJF01000043">
    <property type="protein sequence ID" value="KLU27258.1"/>
    <property type="molecule type" value="Genomic_DNA"/>
</dbReference>
<protein>
    <submittedName>
        <fullName evidence="1">Uncharacterized protein</fullName>
    </submittedName>
</protein>
<organism evidence="1 2">
    <name type="scientific">Caballeronia mineralivorans PML1(12)</name>
    <dbReference type="NCBI Taxonomy" id="908627"/>
    <lineage>
        <taxon>Bacteria</taxon>
        <taxon>Pseudomonadati</taxon>
        <taxon>Pseudomonadota</taxon>
        <taxon>Betaproteobacteria</taxon>
        <taxon>Burkholderiales</taxon>
        <taxon>Burkholderiaceae</taxon>
        <taxon>Caballeronia</taxon>
    </lineage>
</organism>
<sequence length="96" mass="10586">MTDNIGALIEEIQRYAGNRVHDVTRGAETPALAALMVEKFGEGLVKAGYLLGVERTDALRREIDRLVREIDADYPAHLQCRFEARPAGLAINGKAH</sequence>
<comment type="caution">
    <text evidence="1">The sequence shown here is derived from an EMBL/GenBank/DDBJ whole genome shotgun (WGS) entry which is preliminary data.</text>
</comment>
<dbReference type="OrthoDB" id="7065573at2"/>